<accession>A0A4Y2N6F5</accession>
<protein>
    <submittedName>
        <fullName evidence="1">Uncharacterized protein</fullName>
    </submittedName>
</protein>
<dbReference type="Proteomes" id="UP000499080">
    <property type="component" value="Unassembled WGS sequence"/>
</dbReference>
<gene>
    <name evidence="1" type="ORF">AVEN_138977_1</name>
</gene>
<dbReference type="EMBL" id="BGPR01008492">
    <property type="protein sequence ID" value="GBN34190.1"/>
    <property type="molecule type" value="Genomic_DNA"/>
</dbReference>
<dbReference type="OrthoDB" id="6412320at2759"/>
<evidence type="ECO:0000313" key="2">
    <source>
        <dbReference type="Proteomes" id="UP000499080"/>
    </source>
</evidence>
<reference evidence="1 2" key="1">
    <citation type="journal article" date="2019" name="Sci. Rep.">
        <title>Orb-weaving spider Araneus ventricosus genome elucidates the spidroin gene catalogue.</title>
        <authorList>
            <person name="Kono N."/>
            <person name="Nakamura H."/>
            <person name="Ohtoshi R."/>
            <person name="Moran D.A.P."/>
            <person name="Shinohara A."/>
            <person name="Yoshida Y."/>
            <person name="Fujiwara M."/>
            <person name="Mori M."/>
            <person name="Tomita M."/>
            <person name="Arakawa K."/>
        </authorList>
    </citation>
    <scope>NUCLEOTIDE SEQUENCE [LARGE SCALE GENOMIC DNA]</scope>
</reference>
<organism evidence="1 2">
    <name type="scientific">Araneus ventricosus</name>
    <name type="common">Orbweaver spider</name>
    <name type="synonym">Epeira ventricosa</name>
    <dbReference type="NCBI Taxonomy" id="182803"/>
    <lineage>
        <taxon>Eukaryota</taxon>
        <taxon>Metazoa</taxon>
        <taxon>Ecdysozoa</taxon>
        <taxon>Arthropoda</taxon>
        <taxon>Chelicerata</taxon>
        <taxon>Arachnida</taxon>
        <taxon>Araneae</taxon>
        <taxon>Araneomorphae</taxon>
        <taxon>Entelegynae</taxon>
        <taxon>Araneoidea</taxon>
        <taxon>Araneidae</taxon>
        <taxon>Araneus</taxon>
    </lineage>
</organism>
<name>A0A4Y2N6F5_ARAVE</name>
<dbReference type="AlphaFoldDB" id="A0A4Y2N6F5"/>
<evidence type="ECO:0000313" key="1">
    <source>
        <dbReference type="EMBL" id="GBN34190.1"/>
    </source>
</evidence>
<sequence>MRKPVFQYSEHRYHNYSGPLNTDEDLDLLCALGHDNYCRIWSLSSGKLHWVHKIAPTKYKGETKQACACIVSSERRWFIAVAQNDTLTPLFPDEAQMVNFRSNLRSYVLSE</sequence>
<dbReference type="SUPFAM" id="SSF50998">
    <property type="entry name" value="Quinoprotein alcohol dehydrogenase-like"/>
    <property type="match status" value="1"/>
</dbReference>
<comment type="caution">
    <text evidence="1">The sequence shown here is derived from an EMBL/GenBank/DDBJ whole genome shotgun (WGS) entry which is preliminary data.</text>
</comment>
<dbReference type="InterPro" id="IPR011047">
    <property type="entry name" value="Quinoprotein_ADH-like_sf"/>
</dbReference>
<keyword evidence="2" id="KW-1185">Reference proteome</keyword>
<proteinExistence type="predicted"/>